<dbReference type="Proteomes" id="UP001500456">
    <property type="component" value="Unassembled WGS sequence"/>
</dbReference>
<dbReference type="Pfam" id="PF00300">
    <property type="entry name" value="His_Phos_1"/>
    <property type="match status" value="1"/>
</dbReference>
<sequence length="231" mass="25567">MSDNGNGNDDITVVHLMRHGEVANPDGVLYGRLAGYHLSELGRQMADRVAEHLATRDVTHVVASPLERAQETAMPIAKAHGLDIATDERLIEAENIFQGKTFGVGDGALRRPENWKHLVNPFKPSWGEPYVEQVIRMMGALNAAKDRARGHEAVLVSHQLPIWIVRSYVEKRRLWHDPRKRQCTLASLTTFTYRGDKIVSVGYSEPARDLVPAHLLAGAKPVKGQGKAFGA</sequence>
<reference evidence="2" key="1">
    <citation type="journal article" date="2019" name="Int. J. Syst. Evol. Microbiol.">
        <title>The Global Catalogue of Microorganisms (GCM) 10K type strain sequencing project: providing services to taxonomists for standard genome sequencing and annotation.</title>
        <authorList>
            <consortium name="The Broad Institute Genomics Platform"/>
            <consortium name="The Broad Institute Genome Sequencing Center for Infectious Disease"/>
            <person name="Wu L."/>
            <person name="Ma J."/>
        </authorList>
    </citation>
    <scope>NUCLEOTIDE SEQUENCE [LARGE SCALE GENOMIC DNA]</scope>
    <source>
        <strain evidence="2">JCM 16924</strain>
    </source>
</reference>
<accession>A0ABP7S7J8</accession>
<organism evidence="1 2">
    <name type="scientific">Streptomyces plumbiresistens</name>
    <dbReference type="NCBI Taxonomy" id="511811"/>
    <lineage>
        <taxon>Bacteria</taxon>
        <taxon>Bacillati</taxon>
        <taxon>Actinomycetota</taxon>
        <taxon>Actinomycetes</taxon>
        <taxon>Kitasatosporales</taxon>
        <taxon>Streptomycetaceae</taxon>
        <taxon>Streptomyces</taxon>
    </lineage>
</organism>
<protein>
    <submittedName>
        <fullName evidence="1">Histidine phosphatase family protein</fullName>
    </submittedName>
</protein>
<dbReference type="InterPro" id="IPR013078">
    <property type="entry name" value="His_Pase_superF_clade-1"/>
</dbReference>
<dbReference type="InterPro" id="IPR029033">
    <property type="entry name" value="His_PPase_superfam"/>
</dbReference>
<evidence type="ECO:0000313" key="2">
    <source>
        <dbReference type="Proteomes" id="UP001500456"/>
    </source>
</evidence>
<dbReference type="EMBL" id="BAAAZX010000016">
    <property type="protein sequence ID" value="GAA4007805.1"/>
    <property type="molecule type" value="Genomic_DNA"/>
</dbReference>
<dbReference type="SMART" id="SM00855">
    <property type="entry name" value="PGAM"/>
    <property type="match status" value="1"/>
</dbReference>
<name>A0ABP7S7J8_9ACTN</name>
<gene>
    <name evidence="1" type="ORF">GCM10022232_55080</name>
</gene>
<dbReference type="RefSeq" id="WP_266435493.1">
    <property type="nucleotide sequence ID" value="NZ_BAAAZX010000016.1"/>
</dbReference>
<comment type="caution">
    <text evidence="1">The sequence shown here is derived from an EMBL/GenBank/DDBJ whole genome shotgun (WGS) entry which is preliminary data.</text>
</comment>
<dbReference type="CDD" id="cd07067">
    <property type="entry name" value="HP_PGM_like"/>
    <property type="match status" value="1"/>
</dbReference>
<keyword evidence="2" id="KW-1185">Reference proteome</keyword>
<dbReference type="PANTHER" id="PTHR48100">
    <property type="entry name" value="BROAD-SPECIFICITY PHOSPHATASE YOR283W-RELATED"/>
    <property type="match status" value="1"/>
</dbReference>
<dbReference type="PANTHER" id="PTHR48100:SF51">
    <property type="entry name" value="PHOSPHOGLYCERATE MUTASE"/>
    <property type="match status" value="1"/>
</dbReference>
<proteinExistence type="predicted"/>
<dbReference type="InterPro" id="IPR050275">
    <property type="entry name" value="PGM_Phosphatase"/>
</dbReference>
<evidence type="ECO:0000313" key="1">
    <source>
        <dbReference type="EMBL" id="GAA4007805.1"/>
    </source>
</evidence>
<dbReference type="Gene3D" id="3.40.50.1240">
    <property type="entry name" value="Phosphoglycerate mutase-like"/>
    <property type="match status" value="1"/>
</dbReference>
<dbReference type="SUPFAM" id="SSF53254">
    <property type="entry name" value="Phosphoglycerate mutase-like"/>
    <property type="match status" value="1"/>
</dbReference>